<dbReference type="Pfam" id="PF00096">
    <property type="entry name" value="zf-C2H2"/>
    <property type="match status" value="2"/>
</dbReference>
<feature type="non-terminal residue" evidence="9">
    <location>
        <position position="1"/>
    </location>
</feature>
<dbReference type="GO" id="GO:0032502">
    <property type="term" value="P:developmental process"/>
    <property type="evidence" value="ECO:0007669"/>
    <property type="project" value="UniProtKB-ARBA"/>
</dbReference>
<dbReference type="EMBL" id="VXBW01005893">
    <property type="protein sequence ID" value="NXP11674.1"/>
    <property type="molecule type" value="Genomic_DNA"/>
</dbReference>
<dbReference type="SMART" id="SM00355">
    <property type="entry name" value="ZnF_C2H2"/>
    <property type="match status" value="2"/>
</dbReference>
<dbReference type="InterPro" id="IPR036236">
    <property type="entry name" value="Znf_C2H2_sf"/>
</dbReference>
<reference evidence="9 10" key="1">
    <citation type="submission" date="2019-09" db="EMBL/GenBank/DDBJ databases">
        <title>Bird 10,000 Genomes (B10K) Project - Family phase.</title>
        <authorList>
            <person name="Zhang G."/>
        </authorList>
    </citation>
    <scope>NUCLEOTIDE SEQUENCE [LARGE SCALE GENOMIC DNA]</scope>
    <source>
        <strain evidence="9">B10K-DU-002-47</strain>
        <tissue evidence="9">Muscle</tissue>
    </source>
</reference>
<evidence type="ECO:0000256" key="7">
    <source>
        <dbReference type="SAM" id="MobiDB-lite"/>
    </source>
</evidence>
<feature type="non-terminal residue" evidence="9">
    <location>
        <position position="72"/>
    </location>
</feature>
<feature type="domain" description="C2H2-type" evidence="8">
    <location>
        <begin position="8"/>
        <end position="35"/>
    </location>
</feature>
<dbReference type="Proteomes" id="UP000565698">
    <property type="component" value="Unassembled WGS sequence"/>
</dbReference>
<organism evidence="9 10">
    <name type="scientific">Thinocorus orbignyianus</name>
    <dbReference type="NCBI Taxonomy" id="161742"/>
    <lineage>
        <taxon>Eukaryota</taxon>
        <taxon>Metazoa</taxon>
        <taxon>Chordata</taxon>
        <taxon>Craniata</taxon>
        <taxon>Vertebrata</taxon>
        <taxon>Euteleostomi</taxon>
        <taxon>Archelosauria</taxon>
        <taxon>Archosauria</taxon>
        <taxon>Dinosauria</taxon>
        <taxon>Saurischia</taxon>
        <taxon>Theropoda</taxon>
        <taxon>Coelurosauria</taxon>
        <taxon>Aves</taxon>
        <taxon>Neognathae</taxon>
        <taxon>Neoaves</taxon>
        <taxon>Aequornithes</taxon>
        <taxon>Ciconiiformes</taxon>
        <taxon>Thinocoridae</taxon>
        <taxon>Thinocorus</taxon>
    </lineage>
</organism>
<dbReference type="OrthoDB" id="654211at2759"/>
<dbReference type="SUPFAM" id="SSF57667">
    <property type="entry name" value="beta-beta-alpha zinc fingers"/>
    <property type="match status" value="1"/>
</dbReference>
<feature type="region of interest" description="Disordered" evidence="7">
    <location>
        <begin position="49"/>
        <end position="72"/>
    </location>
</feature>
<keyword evidence="4" id="KW-0862">Zinc</keyword>
<evidence type="ECO:0000256" key="6">
    <source>
        <dbReference type="PROSITE-ProRule" id="PRU00042"/>
    </source>
</evidence>
<sequence>LHTGERPFPCAHCPKAFRRRTDLIIHERVHTGECPFACPHCPKAFRGKTTLTRHQRVHSTSTQGLQRPDGPH</sequence>
<gene>
    <name evidence="9" type="primary">Znf271_1</name>
    <name evidence="9" type="ORF">THIORB_R15442</name>
</gene>
<keyword evidence="10" id="KW-1185">Reference proteome</keyword>
<evidence type="ECO:0000256" key="2">
    <source>
        <dbReference type="ARBA" id="ARBA00022737"/>
    </source>
</evidence>
<evidence type="ECO:0000313" key="9">
    <source>
        <dbReference type="EMBL" id="NXP11674.1"/>
    </source>
</evidence>
<dbReference type="PANTHER" id="PTHR24377">
    <property type="entry name" value="IP01015P-RELATED"/>
    <property type="match status" value="1"/>
</dbReference>
<dbReference type="InterPro" id="IPR050826">
    <property type="entry name" value="Krueppel_C2H2_ZnFinger"/>
</dbReference>
<keyword evidence="2" id="KW-0677">Repeat</keyword>
<feature type="domain" description="C2H2-type" evidence="8">
    <location>
        <begin position="36"/>
        <end position="63"/>
    </location>
</feature>
<proteinExistence type="predicted"/>
<evidence type="ECO:0000259" key="8">
    <source>
        <dbReference type="PROSITE" id="PS50157"/>
    </source>
</evidence>
<keyword evidence="3 6" id="KW-0863">Zinc-finger</keyword>
<comment type="caution">
    <text evidence="9">The sequence shown here is derived from an EMBL/GenBank/DDBJ whole genome shotgun (WGS) entry which is preliminary data.</text>
</comment>
<name>A0A7L1XSA1_9AVES</name>
<evidence type="ECO:0000256" key="4">
    <source>
        <dbReference type="ARBA" id="ARBA00022833"/>
    </source>
</evidence>
<dbReference type="PROSITE" id="PS50157">
    <property type="entry name" value="ZINC_FINGER_C2H2_2"/>
    <property type="match status" value="2"/>
</dbReference>
<dbReference type="Gene3D" id="3.30.160.60">
    <property type="entry name" value="Classic Zinc Finger"/>
    <property type="match status" value="2"/>
</dbReference>
<accession>A0A7L1XSA1</accession>
<dbReference type="PROSITE" id="PS00028">
    <property type="entry name" value="ZINC_FINGER_C2H2_1"/>
    <property type="match status" value="2"/>
</dbReference>
<dbReference type="InterPro" id="IPR013087">
    <property type="entry name" value="Znf_C2H2_type"/>
</dbReference>
<keyword evidence="5" id="KW-0539">Nucleus</keyword>
<evidence type="ECO:0000256" key="1">
    <source>
        <dbReference type="ARBA" id="ARBA00022723"/>
    </source>
</evidence>
<keyword evidence="1" id="KW-0479">Metal-binding</keyword>
<evidence type="ECO:0000256" key="5">
    <source>
        <dbReference type="ARBA" id="ARBA00023242"/>
    </source>
</evidence>
<dbReference type="FunFam" id="3.30.160.60:FF:002343">
    <property type="entry name" value="Zinc finger protein 33A"/>
    <property type="match status" value="1"/>
</dbReference>
<dbReference type="GO" id="GO:0008270">
    <property type="term" value="F:zinc ion binding"/>
    <property type="evidence" value="ECO:0007669"/>
    <property type="project" value="UniProtKB-KW"/>
</dbReference>
<evidence type="ECO:0000313" key="10">
    <source>
        <dbReference type="Proteomes" id="UP000565698"/>
    </source>
</evidence>
<dbReference type="AlphaFoldDB" id="A0A7L1XSA1"/>
<evidence type="ECO:0000256" key="3">
    <source>
        <dbReference type="ARBA" id="ARBA00022771"/>
    </source>
</evidence>
<protein>
    <submittedName>
        <fullName evidence="9">ZN271 protein</fullName>
    </submittedName>
</protein>
<dbReference type="FunFam" id="3.30.160.60:FF:000202">
    <property type="entry name" value="Zinc finger protein 574"/>
    <property type="match status" value="1"/>
</dbReference>